<dbReference type="PANTHER" id="PTHR43877">
    <property type="entry name" value="AMINOALKYLPHOSPHONATE N-ACETYLTRANSFERASE-RELATED-RELATED"/>
    <property type="match status" value="1"/>
</dbReference>
<dbReference type="SUPFAM" id="SSF55729">
    <property type="entry name" value="Acyl-CoA N-acyltransferases (Nat)"/>
    <property type="match status" value="1"/>
</dbReference>
<dbReference type="AlphaFoldDB" id="A0A5C5XI77"/>
<dbReference type="EC" id="2.3.1.1" evidence="4"/>
<keyword evidence="5" id="KW-1185">Reference proteome</keyword>
<dbReference type="CDD" id="cd04301">
    <property type="entry name" value="NAT_SF"/>
    <property type="match status" value="1"/>
</dbReference>
<organism evidence="4 5">
    <name type="scientific">Rubinisphaera italica</name>
    <dbReference type="NCBI Taxonomy" id="2527969"/>
    <lineage>
        <taxon>Bacteria</taxon>
        <taxon>Pseudomonadati</taxon>
        <taxon>Planctomycetota</taxon>
        <taxon>Planctomycetia</taxon>
        <taxon>Planctomycetales</taxon>
        <taxon>Planctomycetaceae</taxon>
        <taxon>Rubinisphaera</taxon>
    </lineage>
</organism>
<gene>
    <name evidence="4" type="primary">argA</name>
    <name evidence="4" type="ORF">Pan54_28000</name>
</gene>
<feature type="domain" description="N-acetyltransferase" evidence="3">
    <location>
        <begin position="16"/>
        <end position="149"/>
    </location>
</feature>
<dbReference type="InterPro" id="IPR050832">
    <property type="entry name" value="Bact_Acetyltransf"/>
</dbReference>
<dbReference type="EMBL" id="SJPG01000001">
    <property type="protein sequence ID" value="TWT62061.1"/>
    <property type="molecule type" value="Genomic_DNA"/>
</dbReference>
<dbReference type="InterPro" id="IPR000182">
    <property type="entry name" value="GNAT_dom"/>
</dbReference>
<evidence type="ECO:0000256" key="1">
    <source>
        <dbReference type="ARBA" id="ARBA00022679"/>
    </source>
</evidence>
<dbReference type="PANTHER" id="PTHR43877:SF8">
    <property type="entry name" value="N-ACETYLGLUTAMATE SYNTHASE-RELATED"/>
    <property type="match status" value="1"/>
</dbReference>
<reference evidence="4 5" key="1">
    <citation type="submission" date="2019-02" db="EMBL/GenBank/DDBJ databases">
        <title>Deep-cultivation of Planctomycetes and their phenomic and genomic characterization uncovers novel biology.</title>
        <authorList>
            <person name="Wiegand S."/>
            <person name="Jogler M."/>
            <person name="Boedeker C."/>
            <person name="Pinto D."/>
            <person name="Vollmers J."/>
            <person name="Rivas-Marin E."/>
            <person name="Kohn T."/>
            <person name="Peeters S.H."/>
            <person name="Heuer A."/>
            <person name="Rast P."/>
            <person name="Oberbeckmann S."/>
            <person name="Bunk B."/>
            <person name="Jeske O."/>
            <person name="Meyerdierks A."/>
            <person name="Storesund J.E."/>
            <person name="Kallscheuer N."/>
            <person name="Luecker S."/>
            <person name="Lage O.M."/>
            <person name="Pohl T."/>
            <person name="Merkel B.J."/>
            <person name="Hornburger P."/>
            <person name="Mueller R.-W."/>
            <person name="Bruemmer F."/>
            <person name="Labrenz M."/>
            <person name="Spormann A.M."/>
            <person name="Op Den Camp H."/>
            <person name="Overmann J."/>
            <person name="Amann R."/>
            <person name="Jetten M.S.M."/>
            <person name="Mascher T."/>
            <person name="Medema M.H."/>
            <person name="Devos D.P."/>
            <person name="Kaster A.-K."/>
            <person name="Ovreas L."/>
            <person name="Rohde M."/>
            <person name="Galperin M.Y."/>
            <person name="Jogler C."/>
        </authorList>
    </citation>
    <scope>NUCLEOTIDE SEQUENCE [LARGE SCALE GENOMIC DNA]</scope>
    <source>
        <strain evidence="4 5">Pan54</strain>
    </source>
</reference>
<comment type="caution">
    <text evidence="4">The sequence shown here is derived from an EMBL/GenBank/DDBJ whole genome shotgun (WGS) entry which is preliminary data.</text>
</comment>
<sequence>MKRQTDGMSETMNEHVSIRAAEKEDAARLLEFIHPFVAEHRLLPRTEGEIDLLVRTGFLAEVDKKLVGFASLEIYSSKLAEIRSLAVSPIYQGLGIGKLLVARCVEMARERRILEVMAITSSEEFFKGCGFDFILPRERKALFLETFQDPYDVSDPEHIER</sequence>
<evidence type="ECO:0000259" key="3">
    <source>
        <dbReference type="PROSITE" id="PS51186"/>
    </source>
</evidence>
<keyword evidence="2 4" id="KW-0012">Acyltransferase</keyword>
<evidence type="ECO:0000313" key="5">
    <source>
        <dbReference type="Proteomes" id="UP000316095"/>
    </source>
</evidence>
<evidence type="ECO:0000313" key="4">
    <source>
        <dbReference type="EMBL" id="TWT62061.1"/>
    </source>
</evidence>
<evidence type="ECO:0000256" key="2">
    <source>
        <dbReference type="ARBA" id="ARBA00023315"/>
    </source>
</evidence>
<name>A0A5C5XI77_9PLAN</name>
<protein>
    <submittedName>
        <fullName evidence="4">Amino-acid acetyltransferase</fullName>
        <ecNumber evidence="4">2.3.1.1</ecNumber>
    </submittedName>
</protein>
<dbReference type="InterPro" id="IPR016181">
    <property type="entry name" value="Acyl_CoA_acyltransferase"/>
</dbReference>
<dbReference type="PROSITE" id="PS51186">
    <property type="entry name" value="GNAT"/>
    <property type="match status" value="1"/>
</dbReference>
<accession>A0A5C5XI77</accession>
<dbReference type="Pfam" id="PF00583">
    <property type="entry name" value="Acetyltransf_1"/>
    <property type="match status" value="1"/>
</dbReference>
<proteinExistence type="predicted"/>
<dbReference type="Gene3D" id="3.40.630.30">
    <property type="match status" value="1"/>
</dbReference>
<dbReference type="GO" id="GO:0016747">
    <property type="term" value="F:acyltransferase activity, transferring groups other than amino-acyl groups"/>
    <property type="evidence" value="ECO:0007669"/>
    <property type="project" value="InterPro"/>
</dbReference>
<keyword evidence="1 4" id="KW-0808">Transferase</keyword>
<dbReference type="Proteomes" id="UP000316095">
    <property type="component" value="Unassembled WGS sequence"/>
</dbReference>